<reference evidence="1" key="1">
    <citation type="journal article" date="2021" name="Proc. Natl. Acad. Sci. U.S.A.">
        <title>A Catalog of Tens of Thousands of Viruses from Human Metagenomes Reveals Hidden Associations with Chronic Diseases.</title>
        <authorList>
            <person name="Tisza M.J."/>
            <person name="Buck C.B."/>
        </authorList>
    </citation>
    <scope>NUCLEOTIDE SEQUENCE</scope>
    <source>
        <strain evidence="1">CtXQq5</strain>
    </source>
</reference>
<name>A0A8S5N0Q7_9CAUD</name>
<evidence type="ECO:0000313" key="1">
    <source>
        <dbReference type="EMBL" id="DAD88185.1"/>
    </source>
</evidence>
<dbReference type="EMBL" id="BK015037">
    <property type="protein sequence ID" value="DAD88185.1"/>
    <property type="molecule type" value="Genomic_DNA"/>
</dbReference>
<organism evidence="1">
    <name type="scientific">Siphoviridae sp. ctXQq5</name>
    <dbReference type="NCBI Taxonomy" id="2826368"/>
    <lineage>
        <taxon>Viruses</taxon>
        <taxon>Duplodnaviria</taxon>
        <taxon>Heunggongvirae</taxon>
        <taxon>Uroviricota</taxon>
        <taxon>Caudoviricetes</taxon>
    </lineage>
</organism>
<protein>
    <submittedName>
        <fullName evidence="1">Uncharacterized protein</fullName>
    </submittedName>
</protein>
<accession>A0A8S5N0Q7</accession>
<sequence length="68" mass="7929">MNEVELRKYCLDKAIEIFSWRKDFFISKGSTPIEYAEALYKYITTGEKQEFNLPGTRIPNTPVPKAIQ</sequence>
<proteinExistence type="predicted"/>